<feature type="domain" description="Aminoacyl-tRNA synthetase class Ia" evidence="14">
    <location>
        <begin position="98"/>
        <end position="712"/>
    </location>
</feature>
<evidence type="ECO:0000259" key="14">
    <source>
        <dbReference type="Pfam" id="PF00133"/>
    </source>
</evidence>
<gene>
    <name evidence="13" type="primary">valS</name>
    <name evidence="17" type="ORF">ALO47_05248</name>
</gene>
<dbReference type="PANTHER" id="PTHR11946">
    <property type="entry name" value="VALYL-TRNA SYNTHETASES"/>
    <property type="match status" value="1"/>
</dbReference>
<proteinExistence type="inferred from homology"/>
<reference evidence="17 18" key="1">
    <citation type="submission" date="2015-09" db="EMBL/GenBank/DDBJ databases">
        <title>Genome announcement of multiple Pseudomonas syringae strains.</title>
        <authorList>
            <person name="Thakur S."/>
            <person name="Wang P.W."/>
            <person name="Gong Y."/>
            <person name="Weir B.S."/>
            <person name="Guttman D.S."/>
        </authorList>
    </citation>
    <scope>NUCLEOTIDE SEQUENCE [LARGE SCALE GENOMIC DNA]</scope>
    <source>
        <strain evidence="17 18">ICMP3882</strain>
    </source>
</reference>
<evidence type="ECO:0000256" key="1">
    <source>
        <dbReference type="ARBA" id="ARBA00004496"/>
    </source>
</evidence>
<evidence type="ECO:0000259" key="16">
    <source>
        <dbReference type="Pfam" id="PF10458"/>
    </source>
</evidence>
<comment type="domain">
    <text evidence="13">The C-terminal coiled-coil domain is crucial for aminoacylation activity.</text>
</comment>
<dbReference type="PROSITE" id="PS00178">
    <property type="entry name" value="AA_TRNA_LIGASE_I"/>
    <property type="match status" value="1"/>
</dbReference>
<dbReference type="Gene3D" id="3.40.50.620">
    <property type="entry name" value="HUPs"/>
    <property type="match status" value="2"/>
</dbReference>
<dbReference type="Gene3D" id="3.90.740.10">
    <property type="entry name" value="Valyl/Leucyl/Isoleucyl-tRNA synthetase, editing domain"/>
    <property type="match status" value="1"/>
</dbReference>
<dbReference type="Gene3D" id="1.10.730.10">
    <property type="entry name" value="Isoleucyl-tRNA Synthetase, Domain 1"/>
    <property type="match status" value="1"/>
</dbReference>
<dbReference type="GO" id="GO:0006438">
    <property type="term" value="P:valyl-tRNA aminoacylation"/>
    <property type="evidence" value="ECO:0007669"/>
    <property type="project" value="UniProtKB-UniRule"/>
</dbReference>
<dbReference type="Pfam" id="PF08264">
    <property type="entry name" value="Anticodon_1"/>
    <property type="match status" value="1"/>
</dbReference>
<comment type="function">
    <text evidence="11 13">Catalyzes the attachment of valine to tRNA(Val). As ValRS can inadvertently accommodate and process structurally similar amino acids such as threonine, to avoid such errors, it has a 'posttransfer' editing activity that hydrolyzes mischarged Thr-tRNA(Val) in a tRNA-dependent manner.</text>
</comment>
<dbReference type="NCBIfam" id="NF004349">
    <property type="entry name" value="PRK05729.1"/>
    <property type="match status" value="1"/>
</dbReference>
<feature type="domain" description="Valyl-tRNA synthetase tRNA-binding arm" evidence="16">
    <location>
        <begin position="967"/>
        <end position="1029"/>
    </location>
</feature>
<dbReference type="InterPro" id="IPR009008">
    <property type="entry name" value="Val/Leu/Ile-tRNA-synth_edit"/>
</dbReference>
<dbReference type="GO" id="GO:0005829">
    <property type="term" value="C:cytosol"/>
    <property type="evidence" value="ECO:0007669"/>
    <property type="project" value="TreeGrafter"/>
</dbReference>
<evidence type="ECO:0000256" key="13">
    <source>
        <dbReference type="HAMAP-Rule" id="MF_02004"/>
    </source>
</evidence>
<dbReference type="Pfam" id="PF00133">
    <property type="entry name" value="tRNA-synt_1"/>
    <property type="match status" value="1"/>
</dbReference>
<dbReference type="InterPro" id="IPR010978">
    <property type="entry name" value="tRNA-bd_arm"/>
</dbReference>
<evidence type="ECO:0000256" key="3">
    <source>
        <dbReference type="ARBA" id="ARBA00022490"/>
    </source>
</evidence>
<dbReference type="GO" id="GO:0002161">
    <property type="term" value="F:aminoacyl-tRNA deacylase activity"/>
    <property type="evidence" value="ECO:0007669"/>
    <property type="project" value="InterPro"/>
</dbReference>
<feature type="short sequence motif" description="'HIGH' region" evidence="13">
    <location>
        <begin position="124"/>
        <end position="134"/>
    </location>
</feature>
<feature type="domain" description="Methionyl/Valyl/Leucyl/Isoleucyl-tRNA synthetase anticodon-binding" evidence="15">
    <location>
        <begin position="753"/>
        <end position="905"/>
    </location>
</feature>
<evidence type="ECO:0000256" key="7">
    <source>
        <dbReference type="ARBA" id="ARBA00022917"/>
    </source>
</evidence>
<keyword evidence="9 13" id="KW-0030">Aminoacyl-tRNA synthetase</keyword>
<dbReference type="SUPFAM" id="SSF47323">
    <property type="entry name" value="Anticodon-binding domain of a subclass of class I aminoacyl-tRNA synthetases"/>
    <property type="match status" value="1"/>
</dbReference>
<keyword evidence="3 13" id="KW-0963">Cytoplasm</keyword>
<dbReference type="SUPFAM" id="SSF52374">
    <property type="entry name" value="Nucleotidylyl transferase"/>
    <property type="match status" value="1"/>
</dbReference>
<dbReference type="InterPro" id="IPR002300">
    <property type="entry name" value="aa-tRNA-synth_Ia"/>
</dbReference>
<dbReference type="HAMAP" id="MF_02004">
    <property type="entry name" value="Val_tRNA_synth_type1"/>
    <property type="match status" value="1"/>
</dbReference>
<evidence type="ECO:0000256" key="11">
    <source>
        <dbReference type="ARBA" id="ARBA00055630"/>
    </source>
</evidence>
<comment type="catalytic activity">
    <reaction evidence="10 13">
        <text>tRNA(Val) + L-valine + ATP = L-valyl-tRNA(Val) + AMP + diphosphate</text>
        <dbReference type="Rhea" id="RHEA:10704"/>
        <dbReference type="Rhea" id="RHEA-COMP:9672"/>
        <dbReference type="Rhea" id="RHEA-COMP:9708"/>
        <dbReference type="ChEBI" id="CHEBI:30616"/>
        <dbReference type="ChEBI" id="CHEBI:33019"/>
        <dbReference type="ChEBI" id="CHEBI:57762"/>
        <dbReference type="ChEBI" id="CHEBI:78442"/>
        <dbReference type="ChEBI" id="CHEBI:78537"/>
        <dbReference type="ChEBI" id="CHEBI:456215"/>
        <dbReference type="EC" id="6.1.1.9"/>
    </reaction>
</comment>
<keyword evidence="5 13" id="KW-0547">Nucleotide-binding</keyword>
<dbReference type="PANTHER" id="PTHR11946:SF93">
    <property type="entry name" value="VALINE--TRNA LIGASE, CHLOROPLASTIC_MITOCHONDRIAL 2"/>
    <property type="match status" value="1"/>
</dbReference>
<evidence type="ECO:0000313" key="18">
    <source>
        <dbReference type="Proteomes" id="UP000050554"/>
    </source>
</evidence>
<feature type="coiled-coil region" evidence="13">
    <location>
        <begin position="963"/>
        <end position="1025"/>
    </location>
</feature>
<dbReference type="GO" id="GO:0004832">
    <property type="term" value="F:valine-tRNA ligase activity"/>
    <property type="evidence" value="ECO:0007669"/>
    <property type="project" value="UniProtKB-UniRule"/>
</dbReference>
<dbReference type="EMBL" id="LJRF01000002">
    <property type="protein sequence ID" value="KPY52010.1"/>
    <property type="molecule type" value="Genomic_DNA"/>
</dbReference>
<dbReference type="InterPro" id="IPR009080">
    <property type="entry name" value="tRNAsynth_Ia_anticodon-bd"/>
</dbReference>
<dbReference type="InterPro" id="IPR013155">
    <property type="entry name" value="M/V/L/I-tRNA-synth_anticd-bd"/>
</dbReference>
<evidence type="ECO:0000256" key="10">
    <source>
        <dbReference type="ARBA" id="ARBA00047552"/>
    </source>
</evidence>
<dbReference type="FunFam" id="3.40.50.620:FF:000020">
    <property type="entry name" value="Valine--tRNA ligase, mitochondrial"/>
    <property type="match status" value="1"/>
</dbReference>
<dbReference type="AlphaFoldDB" id="A0A0P9Z020"/>
<evidence type="ECO:0000256" key="2">
    <source>
        <dbReference type="ARBA" id="ARBA00011245"/>
    </source>
</evidence>
<keyword evidence="8 13" id="KW-0175">Coiled coil</keyword>
<evidence type="ECO:0000313" key="17">
    <source>
        <dbReference type="EMBL" id="KPY52010.1"/>
    </source>
</evidence>
<dbReference type="CDD" id="cd07962">
    <property type="entry name" value="Anticodon_Ia_Val"/>
    <property type="match status" value="1"/>
</dbReference>
<evidence type="ECO:0000256" key="9">
    <source>
        <dbReference type="ARBA" id="ARBA00023146"/>
    </source>
</evidence>
<protein>
    <recommendedName>
        <fullName evidence="13">Valine--tRNA ligase</fullName>
        <ecNumber evidence="13">6.1.1.9</ecNumber>
    </recommendedName>
    <alternativeName>
        <fullName evidence="13">Valyl-tRNA synthetase</fullName>
        <shortName evidence="13">ValRS</shortName>
    </alternativeName>
</protein>
<comment type="caution">
    <text evidence="17">The sequence shown here is derived from an EMBL/GenBank/DDBJ whole genome shotgun (WGS) entry which is preliminary data.</text>
</comment>
<accession>A0A0P9Z020</accession>
<keyword evidence="7 13" id="KW-0648">Protein biosynthesis</keyword>
<dbReference type="FunFam" id="1.10.730.10:FF:000007">
    <property type="entry name" value="Valine--tRNA ligase"/>
    <property type="match status" value="1"/>
</dbReference>
<dbReference type="InterPro" id="IPR001412">
    <property type="entry name" value="aa-tRNA-synth_I_CS"/>
</dbReference>
<dbReference type="InterPro" id="IPR002303">
    <property type="entry name" value="Valyl-tRNA_ligase"/>
</dbReference>
<feature type="binding site" evidence="13">
    <location>
        <position position="638"/>
    </location>
    <ligand>
        <name>ATP</name>
        <dbReference type="ChEBI" id="CHEBI:30616"/>
    </ligand>
</feature>
<feature type="short sequence motif" description="'KMSKS' region" evidence="13">
    <location>
        <begin position="635"/>
        <end position="639"/>
    </location>
</feature>
<evidence type="ECO:0000256" key="5">
    <source>
        <dbReference type="ARBA" id="ARBA00022741"/>
    </source>
</evidence>
<comment type="similarity">
    <text evidence="12 13">Belongs to the class-I aminoacyl-tRNA synthetase family. ValS type 1 subfamily.</text>
</comment>
<evidence type="ECO:0000256" key="8">
    <source>
        <dbReference type="ARBA" id="ARBA00023054"/>
    </source>
</evidence>
<evidence type="ECO:0000256" key="6">
    <source>
        <dbReference type="ARBA" id="ARBA00022840"/>
    </source>
</evidence>
<dbReference type="CDD" id="cd00817">
    <property type="entry name" value="ValRS_core"/>
    <property type="match status" value="1"/>
</dbReference>
<dbReference type="FunFam" id="3.90.740.10:FF:000003">
    <property type="entry name" value="Valine--tRNA ligase"/>
    <property type="match status" value="1"/>
</dbReference>
<dbReference type="Proteomes" id="UP000050554">
    <property type="component" value="Unassembled WGS sequence"/>
</dbReference>
<keyword evidence="6 13" id="KW-0067">ATP-binding</keyword>
<dbReference type="InterPro" id="IPR019499">
    <property type="entry name" value="Val-tRNA_synth_tRNA-bd"/>
</dbReference>
<dbReference type="InterPro" id="IPR037118">
    <property type="entry name" value="Val-tRNA_synth_C_sf"/>
</dbReference>
<dbReference type="InterPro" id="IPR014729">
    <property type="entry name" value="Rossmann-like_a/b/a_fold"/>
</dbReference>
<dbReference type="EC" id="6.1.1.9" evidence="13"/>
<dbReference type="GO" id="GO:0005524">
    <property type="term" value="F:ATP binding"/>
    <property type="evidence" value="ECO:0007669"/>
    <property type="project" value="UniProtKB-UniRule"/>
</dbReference>
<comment type="domain">
    <text evidence="13">ValRS has two distinct active sites: one for aminoacylation and one for editing. The misactivated threonine is translocated from the active site to the editing site.</text>
</comment>
<dbReference type="Gene3D" id="1.10.287.380">
    <property type="entry name" value="Valyl-tRNA synthetase, C-terminal domain"/>
    <property type="match status" value="1"/>
</dbReference>
<keyword evidence="4 13" id="KW-0436">Ligase</keyword>
<dbReference type="FunFam" id="1.10.287.380:FF:000001">
    <property type="entry name" value="Valine--tRNA ligase"/>
    <property type="match status" value="1"/>
</dbReference>
<dbReference type="PRINTS" id="PR00986">
    <property type="entry name" value="TRNASYNTHVAL"/>
</dbReference>
<dbReference type="SUPFAM" id="SSF46589">
    <property type="entry name" value="tRNA-binding arm"/>
    <property type="match status" value="1"/>
</dbReference>
<dbReference type="Pfam" id="PF10458">
    <property type="entry name" value="Val_tRNA-synt_C"/>
    <property type="match status" value="1"/>
</dbReference>
<dbReference type="FunFam" id="3.40.50.620:FF:000146">
    <property type="entry name" value="Valine--tRNA ligase"/>
    <property type="match status" value="1"/>
</dbReference>
<organism evidence="17 18">
    <name type="scientific">Pseudomonas syringae pv. ribicola</name>
    <dbReference type="NCBI Taxonomy" id="55398"/>
    <lineage>
        <taxon>Bacteria</taxon>
        <taxon>Pseudomonadati</taxon>
        <taxon>Pseudomonadota</taxon>
        <taxon>Gammaproteobacteria</taxon>
        <taxon>Pseudomonadales</taxon>
        <taxon>Pseudomonadaceae</taxon>
        <taxon>Pseudomonas</taxon>
    </lineage>
</organism>
<sequence>MARRSCASWRYLHSVRMVSRASVMAAHALQSEAENLIVIPRPSAVNCHIYEESSQPVAQRLWLVPCPQGYTCRFPNQCHRFPPRMDKTYQPHAIETSWYQTWESENYFAPQGAGDSYTIMIPPPNVTGSLHMGHGFNNAIMDALIRFRRMQGRNTLWQPGTDHAGIATQMLVERRLEAQGVSRHDIGREKFLDKIWEWKAESGGNISRQIRRLGSSVDWSRERFTMDDGLSEAVKEAFVRLHEDGLIYRGKRLVNWDTKLHTAISDLEVENHDEKGNLWNLRYPLADGAKTAEGLDYLIVATTRPETMLGDAAVAVNPQDERYKALIGKFVELPLVGRRIPIIADDYCDPEFGTGCVKITPAHDFNDYEVGKRHNLPLLNIFDKNAAVLPAAQVFNLDGTLNDSVDGTLPAEYAGLDRFEARKRIVAAFDAAGLLVSVDDHALKVPKGDRSGTIIEPWLTDQWYVSTKPLAEPAIAAVEDGRIAFVPKQYENMYFSWMRDIQDWCISRQLWWGHRIPAWYDESGKVYVGRDEAEVRAKHNLGPDVALQQDNDVLDTWFSSGLWTFSTLGWPEKTEALKTFHSTDVLVTGFDIIFFWVARMIMLTMHLVKNEDGTPQVPFKTVYVHGLVRDGQGQKMSKSKGNVLDPLDIVDGIDLETLVQKRTSGLMQPQLAKKIEKQTRQEFADGIASYGTDALRFTFCSLASTGRDIKFDMGRVEGYRNFCNKIWNAARYVLDKGEDCGQNGEAVELSLADRWIISQLQRTEAEVTRQLDQFRFDLAAQALYEFIWNQYCDWYLELSKPVLWDETAPVERQRGTRRTLVRVLEVALRLAHPFMPFITEEIWQRLAPLAGVEGKTIMLQAWPVANEARIDQAAEDDIEWLKGLMLAVRNIRGEMNIGPGKPLQLFLKNVTAEDQRRLSENDYLLRKLAKLESMTVLIDGAEAPLSATALVGDMEVLVPMAGLIDKDAELARLDKEIQRLQGEVQRVGGKLSNAAFVDKAPPEVIAKERAKLTEAEQALGKLAEQHARIASL</sequence>
<dbReference type="SUPFAM" id="SSF50677">
    <property type="entry name" value="ValRS/IleRS/LeuRS editing domain"/>
    <property type="match status" value="1"/>
</dbReference>
<comment type="subcellular location">
    <subcellularLocation>
        <location evidence="1 13">Cytoplasm</location>
    </subcellularLocation>
</comment>
<name>A0A0P9Z020_PSESI</name>
<dbReference type="PATRIC" id="fig|55398.3.peg.5258"/>
<dbReference type="InterPro" id="IPR033705">
    <property type="entry name" value="Anticodon_Ia_Val"/>
</dbReference>
<comment type="subunit">
    <text evidence="2 13">Monomer.</text>
</comment>
<evidence type="ECO:0000259" key="15">
    <source>
        <dbReference type="Pfam" id="PF08264"/>
    </source>
</evidence>
<evidence type="ECO:0000256" key="4">
    <source>
        <dbReference type="ARBA" id="ARBA00022598"/>
    </source>
</evidence>
<dbReference type="NCBIfam" id="TIGR00422">
    <property type="entry name" value="valS"/>
    <property type="match status" value="1"/>
</dbReference>
<evidence type="ECO:0000256" key="12">
    <source>
        <dbReference type="ARBA" id="ARBA00060830"/>
    </source>
</evidence>